<evidence type="ECO:0000313" key="1">
    <source>
        <dbReference type="EMBL" id="MDI6105307.1"/>
    </source>
</evidence>
<name>A0ABT6X018_9ACTN</name>
<gene>
    <name evidence="1" type="primary">fxsA</name>
    <name evidence="1" type="ORF">QLQ12_42670</name>
</gene>
<dbReference type="InterPro" id="IPR026334">
    <property type="entry name" value="FxSxx-COOH"/>
</dbReference>
<proteinExistence type="predicted"/>
<accession>A0ABT6X018</accession>
<sequence length="60" mass="6504">MHAGTDGDEPEEWRSVMPDVSASTLAELLEHDDSALARAVRRVTDDSAHREPIAGFNSAL</sequence>
<protein>
    <submittedName>
        <fullName evidence="1">FxSxx-COOH protein</fullName>
    </submittedName>
</protein>
<reference evidence="1 2" key="1">
    <citation type="submission" date="2023-05" db="EMBL/GenBank/DDBJ databases">
        <title>Actinoplanes sp. NEAU-A12 genome sequencing.</title>
        <authorList>
            <person name="Wang Z.-S."/>
        </authorList>
    </citation>
    <scope>NUCLEOTIDE SEQUENCE [LARGE SCALE GENOMIC DNA]</scope>
    <source>
        <strain evidence="1 2">NEAU-A12</strain>
    </source>
</reference>
<dbReference type="Proteomes" id="UP001241758">
    <property type="component" value="Unassembled WGS sequence"/>
</dbReference>
<comment type="caution">
    <text evidence="1">The sequence shown here is derived from an EMBL/GenBank/DDBJ whole genome shotgun (WGS) entry which is preliminary data.</text>
</comment>
<evidence type="ECO:0000313" key="2">
    <source>
        <dbReference type="Proteomes" id="UP001241758"/>
    </source>
</evidence>
<keyword evidence="2" id="KW-1185">Reference proteome</keyword>
<dbReference type="EMBL" id="JASCTH010000043">
    <property type="protein sequence ID" value="MDI6105307.1"/>
    <property type="molecule type" value="Genomic_DNA"/>
</dbReference>
<dbReference type="RefSeq" id="WP_282766776.1">
    <property type="nucleotide sequence ID" value="NZ_JASCTH010000043.1"/>
</dbReference>
<dbReference type="NCBIfam" id="TIGR04268">
    <property type="entry name" value="FxSxx-COOH"/>
    <property type="match status" value="1"/>
</dbReference>
<organism evidence="1 2">
    <name type="scientific">Actinoplanes sandaracinus</name>
    <dbReference type="NCBI Taxonomy" id="3045177"/>
    <lineage>
        <taxon>Bacteria</taxon>
        <taxon>Bacillati</taxon>
        <taxon>Actinomycetota</taxon>
        <taxon>Actinomycetes</taxon>
        <taxon>Micromonosporales</taxon>
        <taxon>Micromonosporaceae</taxon>
        <taxon>Actinoplanes</taxon>
    </lineage>
</organism>